<organism evidence="1 2">
    <name type="scientific">Megaselia scalaris</name>
    <name type="common">Humpbacked fly</name>
    <name type="synonym">Phora scalaris</name>
    <dbReference type="NCBI Taxonomy" id="36166"/>
    <lineage>
        <taxon>Eukaryota</taxon>
        <taxon>Metazoa</taxon>
        <taxon>Ecdysozoa</taxon>
        <taxon>Arthropoda</taxon>
        <taxon>Hexapoda</taxon>
        <taxon>Insecta</taxon>
        <taxon>Pterygota</taxon>
        <taxon>Neoptera</taxon>
        <taxon>Endopterygota</taxon>
        <taxon>Diptera</taxon>
        <taxon>Brachycera</taxon>
        <taxon>Muscomorpha</taxon>
        <taxon>Platypezoidea</taxon>
        <taxon>Phoridae</taxon>
        <taxon>Megaseliini</taxon>
        <taxon>Megaselia</taxon>
    </lineage>
</organism>
<sequence>MFKTAPIMFDTILPCYWDPNWRICCYKVVKSERLYSPPGAQIKDRQHGTRHLIIRALYPTFTR</sequence>
<reference evidence="1" key="2">
    <citation type="submission" date="2015-06" db="UniProtKB">
        <authorList>
            <consortium name="EnsemblMetazoa"/>
        </authorList>
    </citation>
    <scope>IDENTIFICATION</scope>
</reference>
<accession>T1GH57</accession>
<dbReference type="EnsemblMetazoa" id="MESCA002742-RA">
    <property type="protein sequence ID" value="MESCA002742-PA"/>
    <property type="gene ID" value="MESCA002742"/>
</dbReference>
<evidence type="ECO:0000313" key="2">
    <source>
        <dbReference type="Proteomes" id="UP000015102"/>
    </source>
</evidence>
<dbReference type="EMBL" id="CAQQ02051035">
    <property type="status" value="NOT_ANNOTATED_CDS"/>
    <property type="molecule type" value="Genomic_DNA"/>
</dbReference>
<name>T1GH57_MEGSC</name>
<dbReference type="EMBL" id="CAQQ02051036">
    <property type="status" value="NOT_ANNOTATED_CDS"/>
    <property type="molecule type" value="Genomic_DNA"/>
</dbReference>
<dbReference type="Proteomes" id="UP000015102">
    <property type="component" value="Unassembled WGS sequence"/>
</dbReference>
<evidence type="ECO:0000313" key="1">
    <source>
        <dbReference type="EnsemblMetazoa" id="MESCA002742-PA"/>
    </source>
</evidence>
<proteinExistence type="predicted"/>
<dbReference type="AlphaFoldDB" id="T1GH57"/>
<dbReference type="HOGENOM" id="CLU_2888316_0_0_1"/>
<keyword evidence="2" id="KW-1185">Reference proteome</keyword>
<reference evidence="2" key="1">
    <citation type="submission" date="2013-02" db="EMBL/GenBank/DDBJ databases">
        <authorList>
            <person name="Hughes D."/>
        </authorList>
    </citation>
    <scope>NUCLEOTIDE SEQUENCE</scope>
    <source>
        <strain>Durham</strain>
        <strain evidence="2">NC isolate 2 -- Noor lab</strain>
    </source>
</reference>
<protein>
    <submittedName>
        <fullName evidence="1">Uncharacterized protein</fullName>
    </submittedName>
</protein>